<dbReference type="EMBL" id="PDJI01000004">
    <property type="protein sequence ID" value="PFG39681.1"/>
    <property type="molecule type" value="Genomic_DNA"/>
</dbReference>
<reference evidence="1 2" key="1">
    <citation type="submission" date="2017-10" db="EMBL/GenBank/DDBJ databases">
        <title>Sequencing the genomes of 1000 actinobacteria strains.</title>
        <authorList>
            <person name="Klenk H.-P."/>
        </authorList>
    </citation>
    <scope>NUCLEOTIDE SEQUENCE [LARGE SCALE GENOMIC DNA]</scope>
    <source>
        <strain evidence="1 2">DSM 21838</strain>
    </source>
</reference>
<organism evidence="1 2">
    <name type="scientific">Georgenia soli</name>
    <dbReference type="NCBI Taxonomy" id="638953"/>
    <lineage>
        <taxon>Bacteria</taxon>
        <taxon>Bacillati</taxon>
        <taxon>Actinomycetota</taxon>
        <taxon>Actinomycetes</taxon>
        <taxon>Micrococcales</taxon>
        <taxon>Bogoriellaceae</taxon>
        <taxon>Georgenia</taxon>
    </lineage>
</organism>
<accession>A0A2A9EMC5</accession>
<gene>
    <name evidence="1" type="ORF">ATJ97_2192</name>
</gene>
<name>A0A2A9EMC5_9MICO</name>
<dbReference type="SUPFAM" id="SSF160207">
    <property type="entry name" value="NMB0488-like"/>
    <property type="match status" value="1"/>
</dbReference>
<sequence length="144" mass="15066">MAAVDLRGDRLVVYASSQTKDGFWITNGTFELLDHDAGDEELGAAVLRVLATSRSGVRTPNLRRAPSPFTPVLDALGLGSWNAYARGVRHVHVERTGSTVQVSPSRNGGAKEGFVGAAEPAAVVTDPTAEALGAAVRAVLLRST</sequence>
<proteinExistence type="predicted"/>
<dbReference type="InterPro" id="IPR037891">
    <property type="entry name" value="Cdil-like_sf"/>
</dbReference>
<dbReference type="Gene3D" id="3.40.1590.10">
    <property type="entry name" value="NMB0488-like"/>
    <property type="match status" value="1"/>
</dbReference>
<evidence type="ECO:0000313" key="1">
    <source>
        <dbReference type="EMBL" id="PFG39681.1"/>
    </source>
</evidence>
<dbReference type="Proteomes" id="UP000222106">
    <property type="component" value="Unassembled WGS sequence"/>
</dbReference>
<protein>
    <submittedName>
        <fullName evidence="1">Uncharacterized protein</fullName>
    </submittedName>
</protein>
<evidence type="ECO:0000313" key="2">
    <source>
        <dbReference type="Proteomes" id="UP000222106"/>
    </source>
</evidence>
<keyword evidence="2" id="KW-1185">Reference proteome</keyword>
<comment type="caution">
    <text evidence="1">The sequence shown here is derived from an EMBL/GenBank/DDBJ whole genome shotgun (WGS) entry which is preliminary data.</text>
</comment>
<dbReference type="AlphaFoldDB" id="A0A2A9EMC5"/>